<protein>
    <submittedName>
        <fullName evidence="1">Uncharacterized protein</fullName>
    </submittedName>
</protein>
<evidence type="ECO:0000313" key="1">
    <source>
        <dbReference type="EMBL" id="OTF81900.1"/>
    </source>
</evidence>
<dbReference type="OrthoDB" id="2290221at2759"/>
<evidence type="ECO:0000313" key="2">
    <source>
        <dbReference type="Proteomes" id="UP000194236"/>
    </source>
</evidence>
<dbReference type="EMBL" id="MUJZ01011209">
    <property type="protein sequence ID" value="OTF81900.1"/>
    <property type="molecule type" value="Genomic_DNA"/>
</dbReference>
<accession>A0A1Y3BLQ9</accession>
<keyword evidence="2" id="KW-1185">Reference proteome</keyword>
<reference evidence="1 2" key="1">
    <citation type="submission" date="2017-03" db="EMBL/GenBank/DDBJ databases">
        <title>Genome Survey of Euroglyphus maynei.</title>
        <authorList>
            <person name="Arlian L.G."/>
            <person name="Morgan M.S."/>
            <person name="Rider S.D."/>
        </authorList>
    </citation>
    <scope>NUCLEOTIDE SEQUENCE [LARGE SCALE GENOMIC DNA]</scope>
    <source>
        <strain evidence="1">Arlian Lab</strain>
        <tissue evidence="1">Whole body</tissue>
    </source>
</reference>
<sequence length="128" mass="14916">MILIVQSVYERYPPSENRLKIEKIAALVITPYIGYLGIYENHNQTPVIRSKEPDNNQLLLLHGRNGSSLFEMLNRKKNGDHHHNNRNPNQTEMIQNHHNRSRKISLPPFGTQLVNNHNKNHIIGRINE</sequence>
<name>A0A1Y3BLQ9_EURMA</name>
<dbReference type="AlphaFoldDB" id="A0A1Y3BLQ9"/>
<organism evidence="1 2">
    <name type="scientific">Euroglyphus maynei</name>
    <name type="common">Mayne's house dust mite</name>
    <dbReference type="NCBI Taxonomy" id="6958"/>
    <lineage>
        <taxon>Eukaryota</taxon>
        <taxon>Metazoa</taxon>
        <taxon>Ecdysozoa</taxon>
        <taxon>Arthropoda</taxon>
        <taxon>Chelicerata</taxon>
        <taxon>Arachnida</taxon>
        <taxon>Acari</taxon>
        <taxon>Acariformes</taxon>
        <taxon>Sarcoptiformes</taxon>
        <taxon>Astigmata</taxon>
        <taxon>Psoroptidia</taxon>
        <taxon>Analgoidea</taxon>
        <taxon>Pyroglyphidae</taxon>
        <taxon>Pyroglyphinae</taxon>
        <taxon>Euroglyphus</taxon>
    </lineage>
</organism>
<proteinExistence type="predicted"/>
<dbReference type="Proteomes" id="UP000194236">
    <property type="component" value="Unassembled WGS sequence"/>
</dbReference>
<comment type="caution">
    <text evidence="1">The sequence shown here is derived from an EMBL/GenBank/DDBJ whole genome shotgun (WGS) entry which is preliminary data.</text>
</comment>
<gene>
    <name evidence="1" type="ORF">BLA29_012393</name>
</gene>